<protein>
    <submittedName>
        <fullName evidence="1">Uncharacterized protein</fullName>
    </submittedName>
</protein>
<dbReference type="Proteomes" id="UP000288805">
    <property type="component" value="Unassembled WGS sequence"/>
</dbReference>
<accession>A0A438I2J8</accession>
<comment type="caution">
    <text evidence="1">The sequence shown here is derived from an EMBL/GenBank/DDBJ whole genome shotgun (WGS) entry which is preliminary data.</text>
</comment>
<gene>
    <name evidence="1" type="ORF">CK203_028599</name>
</gene>
<proteinExistence type="predicted"/>
<name>A0A438I2J8_VITVI</name>
<sequence>MTEVEKQCGKQIKIVRMDRGGEYYGRYTEDGQALGPFAKFFKSMR</sequence>
<organism evidence="1 2">
    <name type="scientific">Vitis vinifera</name>
    <name type="common">Grape</name>
    <dbReference type="NCBI Taxonomy" id="29760"/>
    <lineage>
        <taxon>Eukaryota</taxon>
        <taxon>Viridiplantae</taxon>
        <taxon>Streptophyta</taxon>
        <taxon>Embryophyta</taxon>
        <taxon>Tracheophyta</taxon>
        <taxon>Spermatophyta</taxon>
        <taxon>Magnoliopsida</taxon>
        <taxon>eudicotyledons</taxon>
        <taxon>Gunneridae</taxon>
        <taxon>Pentapetalae</taxon>
        <taxon>rosids</taxon>
        <taxon>Vitales</taxon>
        <taxon>Vitaceae</taxon>
        <taxon>Viteae</taxon>
        <taxon>Vitis</taxon>
    </lineage>
</organism>
<dbReference type="AlphaFoldDB" id="A0A438I2J8"/>
<dbReference type="EMBL" id="QGNW01000151">
    <property type="protein sequence ID" value="RVW90912.1"/>
    <property type="molecule type" value="Genomic_DNA"/>
</dbReference>
<reference evidence="1 2" key="1">
    <citation type="journal article" date="2018" name="PLoS Genet.">
        <title>Population sequencing reveals clonal diversity and ancestral inbreeding in the grapevine cultivar Chardonnay.</title>
        <authorList>
            <person name="Roach M.J."/>
            <person name="Johnson D.L."/>
            <person name="Bohlmann J."/>
            <person name="van Vuuren H.J."/>
            <person name="Jones S.J."/>
            <person name="Pretorius I.S."/>
            <person name="Schmidt S.A."/>
            <person name="Borneman A.R."/>
        </authorList>
    </citation>
    <scope>NUCLEOTIDE SEQUENCE [LARGE SCALE GENOMIC DNA]</scope>
    <source>
        <strain evidence="2">cv. Chardonnay</strain>
        <tissue evidence="1">Leaf</tissue>
    </source>
</reference>
<evidence type="ECO:0000313" key="1">
    <source>
        <dbReference type="EMBL" id="RVW90912.1"/>
    </source>
</evidence>
<evidence type="ECO:0000313" key="2">
    <source>
        <dbReference type="Proteomes" id="UP000288805"/>
    </source>
</evidence>